<evidence type="ECO:0000259" key="1">
    <source>
        <dbReference type="Pfam" id="PF22361"/>
    </source>
</evidence>
<organism evidence="2 3">
    <name type="scientific">Polyangium fumosum</name>
    <dbReference type="NCBI Taxonomy" id="889272"/>
    <lineage>
        <taxon>Bacteria</taxon>
        <taxon>Pseudomonadati</taxon>
        <taxon>Myxococcota</taxon>
        <taxon>Polyangia</taxon>
        <taxon>Polyangiales</taxon>
        <taxon>Polyangiaceae</taxon>
        <taxon>Polyangium</taxon>
    </lineage>
</organism>
<keyword evidence="3" id="KW-1185">Reference proteome</keyword>
<dbReference type="EMBL" id="SSMQ01000033">
    <property type="protein sequence ID" value="TKD02771.1"/>
    <property type="molecule type" value="Genomic_DNA"/>
</dbReference>
<dbReference type="Gene3D" id="2.60.40.4150">
    <property type="entry name" value="Type VI secretion system, lipoprotein SciN"/>
    <property type="match status" value="1"/>
</dbReference>
<comment type="caution">
    <text evidence="2">The sequence shown here is derived from an EMBL/GenBank/DDBJ whole genome shotgun (WGS) entry which is preliminary data.</text>
</comment>
<dbReference type="PROSITE" id="PS51257">
    <property type="entry name" value="PROKAR_LIPOPROTEIN"/>
    <property type="match status" value="1"/>
</dbReference>
<reference evidence="2 3" key="1">
    <citation type="submission" date="2019-04" db="EMBL/GenBank/DDBJ databases">
        <authorList>
            <person name="Li Y."/>
            <person name="Wang J."/>
        </authorList>
    </citation>
    <scope>NUCLEOTIDE SEQUENCE [LARGE SCALE GENOMIC DNA]</scope>
    <source>
        <strain evidence="2 3">DSM 14668</strain>
    </source>
</reference>
<name>A0A4U1J682_9BACT</name>
<evidence type="ECO:0000313" key="3">
    <source>
        <dbReference type="Proteomes" id="UP000309215"/>
    </source>
</evidence>
<sequence>MDKPRRLVDTALVRGHASLCGLTALLVSALGAGCASSKASHVDLVLRPAADANGARSVYVLARAIDEKTFGVESYESVAARVTTPDESVQTSVVVLPGQTKVIKVPVPEKGTLAIYALLERPDRDAWRVLLSSPPPEKLEMRIERSRLCRVSKSDEVCVPESR</sequence>
<dbReference type="InterPro" id="IPR054378">
    <property type="entry name" value="IgE-like_C"/>
</dbReference>
<dbReference type="AlphaFoldDB" id="A0A4U1J682"/>
<dbReference type="InterPro" id="IPR038706">
    <property type="entry name" value="Type_VI_SciN-like_sf"/>
</dbReference>
<dbReference type="Pfam" id="PF22361">
    <property type="entry name" value="IglE_N"/>
    <property type="match status" value="1"/>
</dbReference>
<feature type="domain" description="Type VI lipoprotein IgE-like C-terminal" evidence="1">
    <location>
        <begin position="59"/>
        <end position="142"/>
    </location>
</feature>
<proteinExistence type="predicted"/>
<dbReference type="OrthoDB" id="5518667at2"/>
<gene>
    <name evidence="2" type="ORF">E8A74_28145</name>
</gene>
<dbReference type="Proteomes" id="UP000309215">
    <property type="component" value="Unassembled WGS sequence"/>
</dbReference>
<protein>
    <recommendedName>
        <fullName evidence="1">Type VI lipoprotein IgE-like C-terminal domain-containing protein</fullName>
    </recommendedName>
</protein>
<evidence type="ECO:0000313" key="2">
    <source>
        <dbReference type="EMBL" id="TKD02771.1"/>
    </source>
</evidence>
<accession>A0A4U1J682</accession>